<evidence type="ECO:0000313" key="15">
    <source>
        <dbReference type="EMBL" id="CAG36935.1"/>
    </source>
</evidence>
<evidence type="ECO:0000313" key="16">
    <source>
        <dbReference type="Proteomes" id="UP000000602"/>
    </source>
</evidence>
<comment type="similarity">
    <text evidence="12">Belongs to the helicase family. PriA subfamily.</text>
</comment>
<evidence type="ECO:0000256" key="5">
    <source>
        <dbReference type="ARBA" id="ARBA00022801"/>
    </source>
</evidence>
<evidence type="ECO:0000256" key="3">
    <source>
        <dbReference type="ARBA" id="ARBA00022723"/>
    </source>
</evidence>
<dbReference type="EC" id="5.6.2.4" evidence="12"/>
<dbReference type="Pfam" id="PF18319">
    <property type="entry name" value="Zn_ribbon_PriA"/>
    <property type="match status" value="1"/>
</dbReference>
<dbReference type="GO" id="GO:0016887">
    <property type="term" value="F:ATP hydrolysis activity"/>
    <property type="evidence" value="ECO:0007669"/>
    <property type="project" value="RHEA"/>
</dbReference>
<dbReference type="GO" id="GO:0006270">
    <property type="term" value="P:DNA replication initiation"/>
    <property type="evidence" value="ECO:0007669"/>
    <property type="project" value="TreeGrafter"/>
</dbReference>
<dbReference type="EMBL" id="CR522870">
    <property type="protein sequence ID" value="CAG36935.1"/>
    <property type="molecule type" value="Genomic_DNA"/>
</dbReference>
<dbReference type="InterPro" id="IPR041222">
    <property type="entry name" value="PriA_3primeBD"/>
</dbReference>
<dbReference type="GO" id="GO:0005524">
    <property type="term" value="F:ATP binding"/>
    <property type="evidence" value="ECO:0007669"/>
    <property type="project" value="UniProtKB-UniRule"/>
</dbReference>
<gene>
    <name evidence="12" type="primary">priA</name>
    <name evidence="15" type="ordered locus">DP2206</name>
</gene>
<dbReference type="CDD" id="cd18804">
    <property type="entry name" value="SF2_C_priA"/>
    <property type="match status" value="1"/>
</dbReference>
<comment type="subunit">
    <text evidence="12">Component of the replication restart primosome.</text>
</comment>
<feature type="binding site" evidence="12">
    <location>
        <position position="596"/>
    </location>
    <ligand>
        <name>Zn(2+)</name>
        <dbReference type="ChEBI" id="CHEBI:29105"/>
        <label>2</label>
    </ligand>
</feature>
<dbReference type="Pfam" id="PF00270">
    <property type="entry name" value="DEAD"/>
    <property type="match status" value="1"/>
</dbReference>
<evidence type="ECO:0000256" key="8">
    <source>
        <dbReference type="ARBA" id="ARBA00022840"/>
    </source>
</evidence>
<dbReference type="SMART" id="SM00487">
    <property type="entry name" value="DEXDc"/>
    <property type="match status" value="1"/>
</dbReference>
<dbReference type="InterPro" id="IPR027417">
    <property type="entry name" value="P-loop_NTPase"/>
</dbReference>
<evidence type="ECO:0000256" key="9">
    <source>
        <dbReference type="ARBA" id="ARBA00023125"/>
    </source>
</evidence>
<dbReference type="GO" id="GO:0008270">
    <property type="term" value="F:zinc ion binding"/>
    <property type="evidence" value="ECO:0007669"/>
    <property type="project" value="UniProtKB-UniRule"/>
</dbReference>
<feature type="binding site" evidence="12">
    <location>
        <position position="569"/>
    </location>
    <ligand>
        <name>Zn(2+)</name>
        <dbReference type="ChEBI" id="CHEBI:29105"/>
        <label>1</label>
    </ligand>
</feature>
<dbReference type="SMART" id="SM00490">
    <property type="entry name" value="HELICc"/>
    <property type="match status" value="1"/>
</dbReference>
<feature type="binding site" evidence="12">
    <location>
        <position position="581"/>
    </location>
    <ligand>
        <name>Zn(2+)</name>
        <dbReference type="ChEBI" id="CHEBI:29105"/>
        <label>2</label>
    </ligand>
</feature>
<dbReference type="PROSITE" id="PS51192">
    <property type="entry name" value="HELICASE_ATP_BIND_1"/>
    <property type="match status" value="1"/>
</dbReference>
<dbReference type="GO" id="GO:0043138">
    <property type="term" value="F:3'-5' DNA helicase activity"/>
    <property type="evidence" value="ECO:0007669"/>
    <property type="project" value="UniProtKB-EC"/>
</dbReference>
<dbReference type="GO" id="GO:0006302">
    <property type="term" value="P:double-strand break repair"/>
    <property type="evidence" value="ECO:0007669"/>
    <property type="project" value="InterPro"/>
</dbReference>
<evidence type="ECO:0000256" key="2">
    <source>
        <dbReference type="ARBA" id="ARBA00022705"/>
    </source>
</evidence>
<dbReference type="InterPro" id="IPR040498">
    <property type="entry name" value="PriA_CRR"/>
</dbReference>
<dbReference type="PROSITE" id="PS51194">
    <property type="entry name" value="HELICASE_CTER"/>
    <property type="match status" value="1"/>
</dbReference>
<comment type="catalytic activity">
    <reaction evidence="11 12">
        <text>ATP + H2O = ADP + phosphate + H(+)</text>
        <dbReference type="Rhea" id="RHEA:13065"/>
        <dbReference type="ChEBI" id="CHEBI:15377"/>
        <dbReference type="ChEBI" id="CHEBI:15378"/>
        <dbReference type="ChEBI" id="CHEBI:30616"/>
        <dbReference type="ChEBI" id="CHEBI:43474"/>
        <dbReference type="ChEBI" id="CHEBI:456216"/>
        <dbReference type="EC" id="5.6.2.4"/>
    </reaction>
</comment>
<comment type="function">
    <text evidence="12">Initiates the restart of stalled replication forks, which reloads the replicative helicase on sites other than the origin of replication. Recognizes and binds to abandoned replication forks and remodels them to uncover a helicase loading site. Promotes assembly of the primosome at these replication forks.</text>
</comment>
<dbReference type="Gene3D" id="3.40.50.300">
    <property type="entry name" value="P-loop containing nucleotide triphosphate hydrolases"/>
    <property type="match status" value="2"/>
</dbReference>
<dbReference type="HOGENOM" id="CLU_013353_4_0_7"/>
<reference evidence="16" key="1">
    <citation type="journal article" date="2004" name="Environ. Microbiol.">
        <title>The genome of Desulfotalea psychrophila, a sulfate-reducing bacterium from permanently cold Arctic sediments.</title>
        <authorList>
            <person name="Rabus R."/>
            <person name="Ruepp A."/>
            <person name="Frickey T."/>
            <person name="Rattei T."/>
            <person name="Fartmann B."/>
            <person name="Stark M."/>
            <person name="Bauer M."/>
            <person name="Zibat A."/>
            <person name="Lombardot T."/>
            <person name="Becker I."/>
            <person name="Amann J."/>
            <person name="Gellner K."/>
            <person name="Teeling H."/>
            <person name="Leuschner W.D."/>
            <person name="Gloeckner F.-O."/>
            <person name="Lupas A.N."/>
            <person name="Amann R."/>
            <person name="Klenk H.-P."/>
        </authorList>
    </citation>
    <scope>NUCLEOTIDE SEQUENCE [LARGE SCALE GENOMIC DNA]</scope>
    <source>
        <strain evidence="16">DSM 12343 / LSv54</strain>
    </source>
</reference>
<feature type="binding site" evidence="12">
    <location>
        <position position="599"/>
    </location>
    <ligand>
        <name>Zn(2+)</name>
        <dbReference type="ChEBI" id="CHEBI:29105"/>
        <label>2</label>
    </ligand>
</feature>
<keyword evidence="9 12" id="KW-0238">DNA-binding</keyword>
<dbReference type="PANTHER" id="PTHR30580">
    <property type="entry name" value="PRIMOSOMAL PROTEIN N"/>
    <property type="match status" value="1"/>
</dbReference>
<organism evidence="15 16">
    <name type="scientific">Desulfotalea psychrophila (strain LSv54 / DSM 12343)</name>
    <dbReference type="NCBI Taxonomy" id="177439"/>
    <lineage>
        <taxon>Bacteria</taxon>
        <taxon>Pseudomonadati</taxon>
        <taxon>Thermodesulfobacteriota</taxon>
        <taxon>Desulfobulbia</taxon>
        <taxon>Desulfobulbales</taxon>
        <taxon>Desulfocapsaceae</taxon>
        <taxon>Desulfotalea</taxon>
    </lineage>
</organism>
<dbReference type="eggNOG" id="COG1198">
    <property type="taxonomic scope" value="Bacteria"/>
</dbReference>
<dbReference type="Pfam" id="PF18074">
    <property type="entry name" value="PriA_C"/>
    <property type="match status" value="1"/>
</dbReference>
<evidence type="ECO:0000256" key="6">
    <source>
        <dbReference type="ARBA" id="ARBA00022806"/>
    </source>
</evidence>
<name>Q6AL40_DESPS</name>
<dbReference type="InterPro" id="IPR001650">
    <property type="entry name" value="Helicase_C-like"/>
</dbReference>
<feature type="binding site" evidence="12">
    <location>
        <position position="612"/>
    </location>
    <ligand>
        <name>Zn(2+)</name>
        <dbReference type="ChEBI" id="CHEBI:29105"/>
        <label>1</label>
    </ligand>
</feature>
<keyword evidence="6 12" id="KW-0347">Helicase</keyword>
<evidence type="ECO:0000259" key="14">
    <source>
        <dbReference type="PROSITE" id="PS51194"/>
    </source>
</evidence>
<dbReference type="KEGG" id="dps:DP2206"/>
<keyword evidence="1 12" id="KW-0639">Primosome</keyword>
<dbReference type="GO" id="GO:0003677">
    <property type="term" value="F:DNA binding"/>
    <property type="evidence" value="ECO:0007669"/>
    <property type="project" value="UniProtKB-UniRule"/>
</dbReference>
<dbReference type="FunFam" id="3.40.50.300:FF:000489">
    <property type="entry name" value="Primosome assembly protein PriA"/>
    <property type="match status" value="1"/>
</dbReference>
<sequence>MGDFFGDIVEIKIDPEVEVALALPVNQILTYSLRGVDTGGRSDAHMLGMRVLVPLSGRQATAYIINILREKVACPEGREEKKYKIRSILRFLDKGALFHSNMLPFFKWISDYYHYPLGLVIKSALPGGLTQKTVSVIKRGEAPWDEKKLAGLIQEMPDWLQRVCQLGKLSFAESRSLLKESKNRTLLTKLEELGLVQIGQEQVGDSVREKNEICYHLLGLALDIDSLQAELSPETSQIEEFRQSLLSSITGKMLFSEAKTLYYLSYLAHKNNSTDVPRRDLLRLYPGAAKALVYLEERGLVERFQRRVFRNPFGDTLPFFPRIEELSPEQEEACSEIKKTIEGEIFAPFLLYGITGSGKTEVYLRSAEEAIARGRDVLVLVPEIALATQLEAYFVSRFGDLVVLQHSGLKASEKYDQWSLALSGRAKIVIGARSAIFAPLKNVGLILVDEEHDGGFKQDDSFRYNARDLAVLRAKYHSATVVLGSATPSVTSFYHAKSGKYRLLTMKNRIGSRTLPRVRVIDLNTRDKGKKKKGIFQPPLQTALKEVLAQGKQSILLMNRRGFSAIVLCRDCGEIVSCKRCNVSLTLHRHSKKLVCHYCGFSLPEATVCRSCGGANIVPVGFGTERVEEEVQKLLPEARVARLDSDTAGNREHFLKILQKMRDGQIDVLIGTQMIAKGHHFPGVVLVGVVWADGGMSLPDFRAAEKTYQLISQVTGRAGRGDSPGKVFIQTMRPDHYAIAFARNHDYQAFYEHEISLRQNPLFPPFVRLIAFHIRGENEGQVKNSAGNIANFCRRENRDKKLQVDILGPAPAPIDRIKDSYRWQVLIKGSCYEKLHTLCHRVESAGKELLLAKITMIIDVDPENLM</sequence>
<dbReference type="InterPro" id="IPR041236">
    <property type="entry name" value="PriA_C"/>
</dbReference>
<keyword evidence="2 12" id="KW-0235">DNA replication</keyword>
<feature type="binding site" evidence="12">
    <location>
        <position position="578"/>
    </location>
    <ligand>
        <name>Zn(2+)</name>
        <dbReference type="ChEBI" id="CHEBI:29105"/>
        <label>2</label>
    </ligand>
</feature>
<dbReference type="Pfam" id="PF00271">
    <property type="entry name" value="Helicase_C"/>
    <property type="match status" value="1"/>
</dbReference>
<dbReference type="NCBIfam" id="TIGR00595">
    <property type="entry name" value="priA"/>
    <property type="match status" value="1"/>
</dbReference>
<dbReference type="GO" id="GO:1990077">
    <property type="term" value="C:primosome complex"/>
    <property type="evidence" value="ECO:0007669"/>
    <property type="project" value="UniProtKB-UniRule"/>
</dbReference>
<evidence type="ECO:0000256" key="12">
    <source>
        <dbReference type="HAMAP-Rule" id="MF_00983"/>
    </source>
</evidence>
<feature type="domain" description="Helicase ATP-binding" evidence="13">
    <location>
        <begin position="340"/>
        <end position="506"/>
    </location>
</feature>
<keyword evidence="16" id="KW-1185">Reference proteome</keyword>
<dbReference type="InterPro" id="IPR014001">
    <property type="entry name" value="Helicase_ATP-bd"/>
</dbReference>
<proteinExistence type="inferred from homology"/>
<accession>Q6AL40</accession>
<dbReference type="SUPFAM" id="SSF52540">
    <property type="entry name" value="P-loop containing nucleoside triphosphate hydrolases"/>
    <property type="match status" value="2"/>
</dbReference>
<keyword evidence="5 12" id="KW-0378">Hydrolase</keyword>
<dbReference type="STRING" id="177439.DP2206"/>
<feature type="binding site" evidence="12">
    <location>
        <position position="572"/>
    </location>
    <ligand>
        <name>Zn(2+)</name>
        <dbReference type="ChEBI" id="CHEBI:29105"/>
        <label>1</label>
    </ligand>
</feature>
<dbReference type="GO" id="GO:0006269">
    <property type="term" value="P:DNA replication, synthesis of primer"/>
    <property type="evidence" value="ECO:0007669"/>
    <property type="project" value="UniProtKB-KW"/>
</dbReference>
<evidence type="ECO:0000256" key="1">
    <source>
        <dbReference type="ARBA" id="ARBA00022515"/>
    </source>
</evidence>
<keyword evidence="7 12" id="KW-0862">Zinc</keyword>
<evidence type="ECO:0000256" key="10">
    <source>
        <dbReference type="ARBA" id="ARBA00023235"/>
    </source>
</evidence>
<dbReference type="HAMAP" id="MF_00983">
    <property type="entry name" value="PriA"/>
    <property type="match status" value="1"/>
</dbReference>
<evidence type="ECO:0000256" key="7">
    <source>
        <dbReference type="ARBA" id="ARBA00022833"/>
    </source>
</evidence>
<dbReference type="AlphaFoldDB" id="Q6AL40"/>
<dbReference type="InterPro" id="IPR011545">
    <property type="entry name" value="DEAD/DEAH_box_helicase_dom"/>
</dbReference>
<keyword evidence="10 12" id="KW-0413">Isomerase</keyword>
<dbReference type="PANTHER" id="PTHR30580:SF0">
    <property type="entry name" value="PRIMOSOMAL PROTEIN N"/>
    <property type="match status" value="1"/>
</dbReference>
<dbReference type="InterPro" id="IPR042115">
    <property type="entry name" value="PriA_3primeBD_sf"/>
</dbReference>
<dbReference type="InterPro" id="IPR005259">
    <property type="entry name" value="PriA"/>
</dbReference>
<dbReference type="CDD" id="cd17929">
    <property type="entry name" value="DEXHc_priA"/>
    <property type="match status" value="1"/>
</dbReference>
<dbReference type="Pfam" id="PF17764">
    <property type="entry name" value="PriA_3primeBD"/>
    <property type="match status" value="1"/>
</dbReference>
<keyword evidence="3 12" id="KW-0479">Metal-binding</keyword>
<evidence type="ECO:0000256" key="11">
    <source>
        <dbReference type="ARBA" id="ARBA00048988"/>
    </source>
</evidence>
<feature type="domain" description="Helicase C-terminal" evidence="14">
    <location>
        <begin position="602"/>
        <end position="758"/>
    </location>
</feature>
<dbReference type="Proteomes" id="UP000000602">
    <property type="component" value="Chromosome"/>
</dbReference>
<evidence type="ECO:0000259" key="13">
    <source>
        <dbReference type="PROSITE" id="PS51192"/>
    </source>
</evidence>
<feature type="binding site" evidence="12">
    <location>
        <position position="609"/>
    </location>
    <ligand>
        <name>Zn(2+)</name>
        <dbReference type="ChEBI" id="CHEBI:29105"/>
        <label>1</label>
    </ligand>
</feature>
<keyword evidence="8 12" id="KW-0067">ATP-binding</keyword>
<evidence type="ECO:0000256" key="4">
    <source>
        <dbReference type="ARBA" id="ARBA00022741"/>
    </source>
</evidence>
<protein>
    <recommendedName>
        <fullName evidence="12">Replication restart protein PriA</fullName>
    </recommendedName>
    <alternativeName>
        <fullName evidence="12">ATP-dependent DNA helicase PriA</fullName>
        <ecNumber evidence="12">5.6.2.4</ecNumber>
    </alternativeName>
    <alternativeName>
        <fullName evidence="12">DNA 3'-5' helicase PriA</fullName>
    </alternativeName>
</protein>
<dbReference type="GO" id="GO:0006310">
    <property type="term" value="P:DNA recombination"/>
    <property type="evidence" value="ECO:0007669"/>
    <property type="project" value="InterPro"/>
</dbReference>
<comment type="cofactor">
    <cofactor evidence="12">
        <name>Zn(2+)</name>
        <dbReference type="ChEBI" id="CHEBI:29105"/>
    </cofactor>
    <text evidence="12">Binds 2 zinc ions per subunit.</text>
</comment>
<keyword evidence="4 12" id="KW-0547">Nucleotide-binding</keyword>
<dbReference type="Gene3D" id="3.40.1440.60">
    <property type="entry name" value="PriA, 3(prime) DNA-binding domain"/>
    <property type="match status" value="1"/>
</dbReference>
<comment type="catalytic activity">
    <reaction evidence="12">
        <text>Couples ATP hydrolysis with the unwinding of duplex DNA by translocating in the 3'-5' direction.</text>
        <dbReference type="EC" id="5.6.2.4"/>
    </reaction>
</comment>